<accession>A0A1D1ZZA0</accession>
<keyword evidence="3" id="KW-0809">Transit peptide</keyword>
<dbReference type="PANTHER" id="PTHR11504">
    <property type="entry name" value="CYTOCHROME C OXIDASE POLYPEPTIDE VIA"/>
    <property type="match status" value="1"/>
</dbReference>
<evidence type="ECO:0000256" key="5">
    <source>
        <dbReference type="ARBA" id="ARBA00023136"/>
    </source>
</evidence>
<dbReference type="EMBL" id="GDKF01006348">
    <property type="protein sequence ID" value="JAT72274.1"/>
    <property type="molecule type" value="Transcribed_RNA"/>
</dbReference>
<evidence type="ECO:0000313" key="7">
    <source>
        <dbReference type="EMBL" id="JAT72274.1"/>
    </source>
</evidence>
<organism evidence="7">
    <name type="scientific">Auxenochlorella protothecoides</name>
    <name type="common">Green microalga</name>
    <name type="synonym">Chlorella protothecoides</name>
    <dbReference type="NCBI Taxonomy" id="3075"/>
    <lineage>
        <taxon>Eukaryota</taxon>
        <taxon>Viridiplantae</taxon>
        <taxon>Chlorophyta</taxon>
        <taxon>core chlorophytes</taxon>
        <taxon>Trebouxiophyceae</taxon>
        <taxon>Chlorellales</taxon>
        <taxon>Chlorellaceae</taxon>
        <taxon>Auxenochlorella</taxon>
    </lineage>
</organism>
<dbReference type="Pfam" id="PF02046">
    <property type="entry name" value="COX6A"/>
    <property type="match status" value="1"/>
</dbReference>
<dbReference type="InterPro" id="IPR036418">
    <property type="entry name" value="Cyt_c_oxidase_su6a_sf"/>
</dbReference>
<keyword evidence="5" id="KW-0472">Membrane</keyword>
<evidence type="ECO:0000256" key="1">
    <source>
        <dbReference type="ARBA" id="ARBA00004273"/>
    </source>
</evidence>
<dbReference type="AlphaFoldDB" id="A0A1D1ZZA0"/>
<evidence type="ECO:0000256" key="4">
    <source>
        <dbReference type="ARBA" id="ARBA00023128"/>
    </source>
</evidence>
<protein>
    <recommendedName>
        <fullName evidence="8">Cytochrome c oxidase subunit 6a, mitochondrial</fullName>
    </recommendedName>
</protein>
<comment type="similarity">
    <text evidence="6">Belongs to the cytochrome c oxidase subunit 6A family.</text>
</comment>
<dbReference type="GO" id="GO:0030234">
    <property type="term" value="F:enzyme regulator activity"/>
    <property type="evidence" value="ECO:0007669"/>
    <property type="project" value="TreeGrafter"/>
</dbReference>
<gene>
    <name evidence="7" type="ORF">g.5712</name>
</gene>
<feature type="non-terminal residue" evidence="7">
    <location>
        <position position="1"/>
    </location>
</feature>
<dbReference type="Gene3D" id="4.10.95.10">
    <property type="entry name" value="Cytochrome c oxidase, subunit VIa"/>
    <property type="match status" value="1"/>
</dbReference>
<evidence type="ECO:0000256" key="6">
    <source>
        <dbReference type="RuleBase" id="RU004396"/>
    </source>
</evidence>
<dbReference type="GO" id="GO:0005743">
    <property type="term" value="C:mitochondrial inner membrane"/>
    <property type="evidence" value="ECO:0007669"/>
    <property type="project" value="UniProtKB-SubCell"/>
</dbReference>
<evidence type="ECO:0000256" key="3">
    <source>
        <dbReference type="ARBA" id="ARBA00022946"/>
    </source>
</evidence>
<dbReference type="SUPFAM" id="SSF81411">
    <property type="entry name" value="Mitochondrial cytochrome c oxidase subunit VIa"/>
    <property type="match status" value="1"/>
</dbReference>
<keyword evidence="4" id="KW-0496">Mitochondrion</keyword>
<name>A0A1D1ZZA0_AUXPR</name>
<reference evidence="7" key="1">
    <citation type="submission" date="2015-08" db="EMBL/GenBank/DDBJ databases">
        <authorList>
            <person name="Babu N.S."/>
            <person name="Beckwith C.J."/>
            <person name="Beseler K.G."/>
            <person name="Brison A."/>
            <person name="Carone J.V."/>
            <person name="Caskin T.P."/>
            <person name="Diamond M."/>
            <person name="Durham M.E."/>
            <person name="Foxe J.M."/>
            <person name="Go M."/>
            <person name="Henderson B.A."/>
            <person name="Jones I.B."/>
            <person name="McGettigan J.A."/>
            <person name="Micheletti S.J."/>
            <person name="Nasrallah M.E."/>
            <person name="Ortiz D."/>
            <person name="Piller C.R."/>
            <person name="Privatt S.R."/>
            <person name="Schneider S.L."/>
            <person name="Sharp S."/>
            <person name="Smith T.C."/>
            <person name="Stanton J.D."/>
            <person name="Ullery H.E."/>
            <person name="Wilson R.J."/>
            <person name="Serrano M.G."/>
            <person name="Buck G."/>
            <person name="Lee V."/>
            <person name="Wang Y."/>
            <person name="Carvalho R."/>
            <person name="Voegtly L."/>
            <person name="Shi R."/>
            <person name="Duckworth R."/>
            <person name="Johnson A."/>
            <person name="Loviza R."/>
            <person name="Walstead R."/>
            <person name="Shah Z."/>
            <person name="Kiflezghi M."/>
            <person name="Wade K."/>
            <person name="Ball S.L."/>
            <person name="Bradley K.W."/>
            <person name="Asai D.J."/>
            <person name="Bowman C.A."/>
            <person name="Russell D.A."/>
            <person name="Pope W.H."/>
            <person name="Jacobs-Sera D."/>
            <person name="Hendrix R.W."/>
            <person name="Hatfull G.F."/>
        </authorList>
    </citation>
    <scope>NUCLEOTIDE SEQUENCE</scope>
</reference>
<dbReference type="GO" id="GO:0006123">
    <property type="term" value="P:mitochondrial electron transport, cytochrome c to oxygen"/>
    <property type="evidence" value="ECO:0007669"/>
    <property type="project" value="TreeGrafter"/>
</dbReference>
<sequence>TGSQLIKSITQIRKPQGYSRMIGALRAATRVARVAKQTRQFSGKVNIEEEIKEMNKWKIITYVAIPVCIAKGAYDLSHPAHHDAEKPDYPFLHIRNKEFPWGPDGLFEVKHEH</sequence>
<dbReference type="PANTHER" id="PTHR11504:SF0">
    <property type="entry name" value="CYTOCHROME C OXIDASE SUBUNIT"/>
    <property type="match status" value="1"/>
</dbReference>
<comment type="subcellular location">
    <subcellularLocation>
        <location evidence="1">Mitochondrion inner membrane</location>
    </subcellularLocation>
</comment>
<keyword evidence="2" id="KW-0999">Mitochondrion inner membrane</keyword>
<proteinExistence type="inferred from homology"/>
<evidence type="ECO:0000256" key="2">
    <source>
        <dbReference type="ARBA" id="ARBA00022792"/>
    </source>
</evidence>
<evidence type="ECO:0008006" key="8">
    <source>
        <dbReference type="Google" id="ProtNLM"/>
    </source>
</evidence>
<dbReference type="InterPro" id="IPR001349">
    <property type="entry name" value="Cyt_c_oxidase_su6a"/>
</dbReference>